<dbReference type="EMBL" id="BOON01000040">
    <property type="protein sequence ID" value="GII24709.1"/>
    <property type="molecule type" value="Genomic_DNA"/>
</dbReference>
<dbReference type="AlphaFoldDB" id="A0A8J3X2S2"/>
<protein>
    <recommendedName>
        <fullName evidence="3">SCP2 domain-containing protein</fullName>
    </recommendedName>
</protein>
<keyword evidence="2" id="KW-1185">Reference proteome</keyword>
<dbReference type="RefSeq" id="WP_168114370.1">
    <property type="nucleotide sequence ID" value="NZ_BOON01000040.1"/>
</dbReference>
<comment type="caution">
    <text evidence="1">The sequence shown here is derived from an EMBL/GenBank/DDBJ whole genome shotgun (WGS) entry which is preliminary data.</text>
</comment>
<organism evidence="1 2">
    <name type="scientific">Planosporangium mesophilum</name>
    <dbReference type="NCBI Taxonomy" id="689768"/>
    <lineage>
        <taxon>Bacteria</taxon>
        <taxon>Bacillati</taxon>
        <taxon>Actinomycetota</taxon>
        <taxon>Actinomycetes</taxon>
        <taxon>Micromonosporales</taxon>
        <taxon>Micromonosporaceae</taxon>
        <taxon>Planosporangium</taxon>
    </lineage>
</organism>
<reference evidence="1" key="1">
    <citation type="submission" date="2021-01" db="EMBL/GenBank/DDBJ databases">
        <title>Whole genome shotgun sequence of Planosporangium mesophilum NBRC 109066.</title>
        <authorList>
            <person name="Komaki H."/>
            <person name="Tamura T."/>
        </authorList>
    </citation>
    <scope>NUCLEOTIDE SEQUENCE</scope>
    <source>
        <strain evidence="1">NBRC 109066</strain>
    </source>
</reference>
<dbReference type="SUPFAM" id="SSF55718">
    <property type="entry name" value="SCP-like"/>
    <property type="match status" value="1"/>
</dbReference>
<name>A0A8J3X2S2_9ACTN</name>
<sequence>MIFFSTDWAEAVRGAVDAGPDDALRATKLETYWGWIDQARADYGESWALGRCKPDGHTDYLLLRWERGHCVAATVTATPSEATYVLSADAQTWHDLLAGEDTGRIVMYRRLRLERGEVLSFFRIIYFFVESVAAIGRVPATLDA</sequence>
<proteinExistence type="predicted"/>
<dbReference type="Proteomes" id="UP000599074">
    <property type="component" value="Unassembled WGS sequence"/>
</dbReference>
<accession>A0A8J3X2S2</accession>
<evidence type="ECO:0000313" key="1">
    <source>
        <dbReference type="EMBL" id="GII24709.1"/>
    </source>
</evidence>
<gene>
    <name evidence="1" type="ORF">Pme01_43060</name>
</gene>
<dbReference type="Gene3D" id="3.30.1050.10">
    <property type="entry name" value="SCP2 sterol-binding domain"/>
    <property type="match status" value="1"/>
</dbReference>
<evidence type="ECO:0000313" key="2">
    <source>
        <dbReference type="Proteomes" id="UP000599074"/>
    </source>
</evidence>
<evidence type="ECO:0008006" key="3">
    <source>
        <dbReference type="Google" id="ProtNLM"/>
    </source>
</evidence>
<dbReference type="InterPro" id="IPR036527">
    <property type="entry name" value="SCP2_sterol-bd_dom_sf"/>
</dbReference>